<dbReference type="EMBL" id="QJNS01000465">
    <property type="protein sequence ID" value="RYO77404.1"/>
    <property type="molecule type" value="Genomic_DNA"/>
</dbReference>
<name>A0ABY0GYF1_9PEZI</name>
<dbReference type="PANTHER" id="PTHR46266">
    <property type="entry name" value="TRANSCRIPTION FACTOR TT8"/>
    <property type="match status" value="1"/>
</dbReference>
<feature type="region of interest" description="Disordered" evidence="1">
    <location>
        <begin position="34"/>
        <end position="162"/>
    </location>
</feature>
<evidence type="ECO:0000313" key="3">
    <source>
        <dbReference type="EMBL" id="RYO77404.1"/>
    </source>
</evidence>
<proteinExistence type="predicted"/>
<dbReference type="SUPFAM" id="SSF47459">
    <property type="entry name" value="HLH, helix-loop-helix DNA-binding domain"/>
    <property type="match status" value="1"/>
</dbReference>
<feature type="region of interest" description="Disordered" evidence="1">
    <location>
        <begin position="361"/>
        <end position="386"/>
    </location>
</feature>
<protein>
    <recommendedName>
        <fullName evidence="2">BHLH domain-containing protein</fullName>
    </recommendedName>
</protein>
<dbReference type="SMART" id="SM00353">
    <property type="entry name" value="HLH"/>
    <property type="match status" value="1"/>
</dbReference>
<feature type="compositionally biased region" description="Polar residues" evidence="1">
    <location>
        <begin position="103"/>
        <end position="118"/>
    </location>
</feature>
<dbReference type="Proteomes" id="UP000294003">
    <property type="component" value="Unassembled WGS sequence"/>
</dbReference>
<dbReference type="CDD" id="cd00083">
    <property type="entry name" value="bHLH_SF"/>
    <property type="match status" value="1"/>
</dbReference>
<feature type="compositionally biased region" description="Polar residues" evidence="1">
    <location>
        <begin position="300"/>
        <end position="309"/>
    </location>
</feature>
<feature type="compositionally biased region" description="Acidic residues" evidence="1">
    <location>
        <begin position="222"/>
        <end position="245"/>
    </location>
</feature>
<dbReference type="InterPro" id="IPR036638">
    <property type="entry name" value="HLH_DNA-bd_sf"/>
</dbReference>
<sequence>MPPTPASSTELKVQDSTKQLSSLQMAFELPPSALEAGGRVSAEAGTSPTASPLKAQFPMQPSETVKSRRRSSAAAQKETFALPPPPTRSRKIIQMKPRGQDVTAESSSAPAKGSTQGASKNTTGTGSKKKQPSTTSAAGRKIARKTAHSLIERRRRSKMNEEFAVLKSLVPSCTGEMHKLAILQASIDYVRYLEDCISKLKSRRDAETPTATPAKFRPFVPDTEELPEPEGGDGDGDGEEPEDVEMTGSEAPSPTFTATTHPHSKQPSVSPALLPQDATRERQHSYSPASTTMDQRRYGYSSTTPSVTSPHCWPRGYGGYAGSTASASHSTLTSPALAPQLEDHEATAALLMLNTDRRGLIGGGGGGGGGGSGPARGMSVRDLLSS</sequence>
<gene>
    <name evidence="3" type="ORF">DL762_009290</name>
</gene>
<dbReference type="Pfam" id="PF00010">
    <property type="entry name" value="HLH"/>
    <property type="match status" value="1"/>
</dbReference>
<feature type="compositionally biased region" description="Basic residues" evidence="1">
    <location>
        <begin position="141"/>
        <end position="157"/>
    </location>
</feature>
<feature type="region of interest" description="Disordered" evidence="1">
    <location>
        <begin position="203"/>
        <end position="312"/>
    </location>
</feature>
<organism evidence="3 4">
    <name type="scientific">Monosporascus cannonballus</name>
    <dbReference type="NCBI Taxonomy" id="155416"/>
    <lineage>
        <taxon>Eukaryota</taxon>
        <taxon>Fungi</taxon>
        <taxon>Dikarya</taxon>
        <taxon>Ascomycota</taxon>
        <taxon>Pezizomycotina</taxon>
        <taxon>Sordariomycetes</taxon>
        <taxon>Xylariomycetidae</taxon>
        <taxon>Xylariales</taxon>
        <taxon>Xylariales incertae sedis</taxon>
        <taxon>Monosporascus</taxon>
    </lineage>
</organism>
<feature type="compositionally biased region" description="Gly residues" evidence="1">
    <location>
        <begin position="361"/>
        <end position="374"/>
    </location>
</feature>
<evidence type="ECO:0000256" key="1">
    <source>
        <dbReference type="SAM" id="MobiDB-lite"/>
    </source>
</evidence>
<dbReference type="PANTHER" id="PTHR46266:SF4">
    <property type="entry name" value="TRANSCRIPTION FACTOR TT8"/>
    <property type="match status" value="1"/>
</dbReference>
<dbReference type="InterPro" id="IPR011598">
    <property type="entry name" value="bHLH_dom"/>
</dbReference>
<reference evidence="3 4" key="1">
    <citation type="submission" date="2018-06" db="EMBL/GenBank/DDBJ databases">
        <title>Complete Genomes of Monosporascus.</title>
        <authorList>
            <person name="Robinson A.J."/>
            <person name="Natvig D.O."/>
        </authorList>
    </citation>
    <scope>NUCLEOTIDE SEQUENCE [LARGE SCALE GENOMIC DNA]</scope>
    <source>
        <strain evidence="3 4">CBS 609.92</strain>
    </source>
</reference>
<comment type="caution">
    <text evidence="3">The sequence shown here is derived from an EMBL/GenBank/DDBJ whole genome shotgun (WGS) entry which is preliminary data.</text>
</comment>
<dbReference type="PROSITE" id="PS50888">
    <property type="entry name" value="BHLH"/>
    <property type="match status" value="1"/>
</dbReference>
<feature type="domain" description="BHLH" evidence="2">
    <location>
        <begin position="143"/>
        <end position="193"/>
    </location>
</feature>
<dbReference type="Gene3D" id="4.10.280.10">
    <property type="entry name" value="Helix-loop-helix DNA-binding domain"/>
    <property type="match status" value="1"/>
</dbReference>
<evidence type="ECO:0000259" key="2">
    <source>
        <dbReference type="PROSITE" id="PS50888"/>
    </source>
</evidence>
<accession>A0ABY0GYF1</accession>
<feature type="compositionally biased region" description="Polar residues" evidence="1">
    <location>
        <begin position="250"/>
        <end position="269"/>
    </location>
</feature>
<keyword evidence="4" id="KW-1185">Reference proteome</keyword>
<evidence type="ECO:0000313" key="4">
    <source>
        <dbReference type="Proteomes" id="UP000294003"/>
    </source>
</evidence>